<dbReference type="AlphaFoldDB" id="A0AAV9V6J0"/>
<dbReference type="Proteomes" id="UP001375240">
    <property type="component" value="Unassembled WGS sequence"/>
</dbReference>
<evidence type="ECO:0000313" key="2">
    <source>
        <dbReference type="EMBL" id="KAK6355229.1"/>
    </source>
</evidence>
<feature type="region of interest" description="Disordered" evidence="1">
    <location>
        <begin position="55"/>
        <end position="75"/>
    </location>
</feature>
<dbReference type="GO" id="GO:0000340">
    <property type="term" value="F:RNA 7-methylguanosine cap binding"/>
    <property type="evidence" value="ECO:0007669"/>
    <property type="project" value="InterPro"/>
</dbReference>
<dbReference type="Pfam" id="PF10309">
    <property type="entry name" value="NCBP3"/>
    <property type="match status" value="1"/>
</dbReference>
<feature type="compositionally biased region" description="Basic and acidic residues" evidence="1">
    <location>
        <begin position="236"/>
        <end position="292"/>
    </location>
</feature>
<dbReference type="PANTHER" id="PTHR16291">
    <property type="entry name" value="NUCLEAR CAP-BINDING PROTEIN SUBUNIT 3"/>
    <property type="match status" value="1"/>
</dbReference>
<dbReference type="GO" id="GO:0005634">
    <property type="term" value="C:nucleus"/>
    <property type="evidence" value="ECO:0007669"/>
    <property type="project" value="TreeGrafter"/>
</dbReference>
<dbReference type="GO" id="GO:0003729">
    <property type="term" value="F:mRNA binding"/>
    <property type="evidence" value="ECO:0007669"/>
    <property type="project" value="InterPro"/>
</dbReference>
<feature type="compositionally biased region" description="Basic residues" evidence="1">
    <location>
        <begin position="412"/>
        <end position="425"/>
    </location>
</feature>
<sequence>MLAISFDTSSSTFRPSQSQSPSQDHNRHPRGLSTDITTSSDIGRVARMESAMSVQPFNTGGVNSPGAPPGPGTEYASISLDTEMMDDDEIMAMGQTTGYDGTALETPVDGGAVPQNSPEDLVPNKVHLRGLDSMSSADVKAFVMAYYPAPEMDKLEWIDDTSLNIVYQDAETALAALAALTTPINAGARPWELREAKTHDAYPLARLDVRLAFVTDRKEKGARERSRYYLFHPEEDRVEQQEKKRRDQERERRERRRDASDYRQRDYDYDERRYRSGSRGRDRDDRRSRSRYDEDDGSRRRGGGGGAEREAIELFPNGGTTDRRSGRRSRSRSPVELFPERVKNAQVELFPESGSAKNEGMELFPEKAKNASVELFPGNREASGRRRAGSTGDDAQPRTLFSIDDPIEIPRRGHSPSRQQQRRREHQPQQQQPKNTAAAVELFPEKVDKKRSLADRMADRIDRSRFGRGREENMDMDMGGDDPGSGLSIRGTAGGGLSIRGAAKGQAGHSNAGIELLPDKAANSLFNRISEPTTGRRGARRQKAEDMFG</sequence>
<protein>
    <recommendedName>
        <fullName evidence="4">RRM domain-containing protein</fullName>
    </recommendedName>
</protein>
<comment type="caution">
    <text evidence="2">The sequence shown here is derived from an EMBL/GenBank/DDBJ whole genome shotgun (WGS) entry which is preliminary data.</text>
</comment>
<feature type="compositionally biased region" description="Basic and acidic residues" evidence="1">
    <location>
        <begin position="443"/>
        <end position="473"/>
    </location>
</feature>
<feature type="compositionally biased region" description="Low complexity" evidence="1">
    <location>
        <begin position="8"/>
        <end position="23"/>
    </location>
</feature>
<dbReference type="PANTHER" id="PTHR16291:SF0">
    <property type="entry name" value="NUCLEAR CAP-BINDING PROTEIN SUBUNIT 3"/>
    <property type="match status" value="1"/>
</dbReference>
<organism evidence="2 3">
    <name type="scientific">Orbilia brochopaga</name>
    <dbReference type="NCBI Taxonomy" id="3140254"/>
    <lineage>
        <taxon>Eukaryota</taxon>
        <taxon>Fungi</taxon>
        <taxon>Dikarya</taxon>
        <taxon>Ascomycota</taxon>
        <taxon>Pezizomycotina</taxon>
        <taxon>Orbiliomycetes</taxon>
        <taxon>Orbiliales</taxon>
        <taxon>Orbiliaceae</taxon>
        <taxon>Orbilia</taxon>
    </lineage>
</organism>
<dbReference type="InterPro" id="IPR019416">
    <property type="entry name" value="NCBP3"/>
</dbReference>
<feature type="region of interest" description="Disordered" evidence="1">
    <location>
        <begin position="1"/>
        <end position="41"/>
    </location>
</feature>
<keyword evidence="3" id="KW-1185">Reference proteome</keyword>
<evidence type="ECO:0000256" key="1">
    <source>
        <dbReference type="SAM" id="MobiDB-lite"/>
    </source>
</evidence>
<evidence type="ECO:0000313" key="3">
    <source>
        <dbReference type="Proteomes" id="UP001375240"/>
    </source>
</evidence>
<gene>
    <name evidence="2" type="ORF">TWF696_004343</name>
</gene>
<dbReference type="EMBL" id="JAVHNQ010000002">
    <property type="protein sequence ID" value="KAK6355229.1"/>
    <property type="molecule type" value="Genomic_DNA"/>
</dbReference>
<reference evidence="2 3" key="1">
    <citation type="submission" date="2019-10" db="EMBL/GenBank/DDBJ databases">
        <authorList>
            <person name="Palmer J.M."/>
        </authorList>
    </citation>
    <scope>NUCLEOTIDE SEQUENCE [LARGE SCALE GENOMIC DNA]</scope>
    <source>
        <strain evidence="2 3">TWF696</strain>
    </source>
</reference>
<evidence type="ECO:0008006" key="4">
    <source>
        <dbReference type="Google" id="ProtNLM"/>
    </source>
</evidence>
<feature type="region of interest" description="Disordered" evidence="1">
    <location>
        <begin position="525"/>
        <end position="549"/>
    </location>
</feature>
<feature type="region of interest" description="Disordered" evidence="1">
    <location>
        <begin position="236"/>
        <end position="493"/>
    </location>
</feature>
<accession>A0AAV9V6J0</accession>
<proteinExistence type="predicted"/>
<name>A0AAV9V6J0_9PEZI</name>